<dbReference type="PANTHER" id="PTHR43798:SF33">
    <property type="entry name" value="HYDROLASE, PUTATIVE (AFU_ORTHOLOGUE AFUA_2G14860)-RELATED"/>
    <property type="match status" value="1"/>
</dbReference>
<sequence>MKHDVIHAGNESGDLTIVAVHGIQGTRASWQQVQPLVGDAHWILPNLRGRADAWRGHGPQDYTLDAFGGEVCDVIDTHVNRAPYVLAGWSMGTSVSLAAFDLLRRAGHALPAALILMSGSPLLREVQWFGRGDHDTLLAEIAAREQRLGLRDAADRDAVAWTWQSISGTDQRALLASIDVPVLVLHGSDDEDSPYEHAQLLADGLPDATPVRIAGGRHAILTQHAERIASEIRHFLSQHHLTGVTQ</sequence>
<dbReference type="Gene3D" id="3.40.50.1820">
    <property type="entry name" value="alpha/beta hydrolase"/>
    <property type="match status" value="1"/>
</dbReference>
<dbReference type="EMBL" id="BMCG01000005">
    <property type="protein sequence ID" value="GGC14376.1"/>
    <property type="molecule type" value="Genomic_DNA"/>
</dbReference>
<proteinExistence type="predicted"/>
<comment type="caution">
    <text evidence="2">The sequence shown here is derived from an EMBL/GenBank/DDBJ whole genome shotgun (WGS) entry which is preliminary data.</text>
</comment>
<evidence type="ECO:0000313" key="3">
    <source>
        <dbReference type="Proteomes" id="UP000620266"/>
    </source>
</evidence>
<name>A0A8J2XYJ4_9BURK</name>
<dbReference type="InterPro" id="IPR000073">
    <property type="entry name" value="AB_hydrolase_1"/>
</dbReference>
<organism evidence="2 3">
    <name type="scientific">Oxalicibacterium flavum</name>
    <dbReference type="NCBI Taxonomy" id="179467"/>
    <lineage>
        <taxon>Bacteria</taxon>
        <taxon>Pseudomonadati</taxon>
        <taxon>Pseudomonadota</taxon>
        <taxon>Betaproteobacteria</taxon>
        <taxon>Burkholderiales</taxon>
        <taxon>Oxalobacteraceae</taxon>
        <taxon>Oxalicibacterium</taxon>
    </lineage>
</organism>
<accession>A0A8J2XYJ4</accession>
<dbReference type="InterPro" id="IPR029058">
    <property type="entry name" value="AB_hydrolase_fold"/>
</dbReference>
<reference evidence="2" key="2">
    <citation type="submission" date="2020-09" db="EMBL/GenBank/DDBJ databases">
        <authorList>
            <person name="Sun Q."/>
            <person name="Sedlacek I."/>
        </authorList>
    </citation>
    <scope>NUCLEOTIDE SEQUENCE</scope>
    <source>
        <strain evidence="2">CCM 7086</strain>
    </source>
</reference>
<evidence type="ECO:0000313" key="2">
    <source>
        <dbReference type="EMBL" id="GGC14376.1"/>
    </source>
</evidence>
<dbReference type="Pfam" id="PF12697">
    <property type="entry name" value="Abhydrolase_6"/>
    <property type="match status" value="1"/>
</dbReference>
<gene>
    <name evidence="2" type="ORF">GCM10007205_24010</name>
</gene>
<feature type="domain" description="AB hydrolase-1" evidence="1">
    <location>
        <begin position="17"/>
        <end position="230"/>
    </location>
</feature>
<dbReference type="SUPFAM" id="SSF53474">
    <property type="entry name" value="alpha/beta-Hydrolases"/>
    <property type="match status" value="1"/>
</dbReference>
<keyword evidence="3" id="KW-1185">Reference proteome</keyword>
<reference evidence="2" key="1">
    <citation type="journal article" date="2014" name="Int. J. Syst. Evol. Microbiol.">
        <title>Complete genome sequence of Corynebacterium casei LMG S-19264T (=DSM 44701T), isolated from a smear-ripened cheese.</title>
        <authorList>
            <consortium name="US DOE Joint Genome Institute (JGI-PGF)"/>
            <person name="Walter F."/>
            <person name="Albersmeier A."/>
            <person name="Kalinowski J."/>
            <person name="Ruckert C."/>
        </authorList>
    </citation>
    <scope>NUCLEOTIDE SEQUENCE</scope>
    <source>
        <strain evidence="2">CCM 7086</strain>
    </source>
</reference>
<dbReference type="InterPro" id="IPR050266">
    <property type="entry name" value="AB_hydrolase_sf"/>
</dbReference>
<protein>
    <recommendedName>
        <fullName evidence="1">AB hydrolase-1 domain-containing protein</fullName>
    </recommendedName>
</protein>
<dbReference type="RefSeq" id="WP_229729032.1">
    <property type="nucleotide sequence ID" value="NZ_BMCG01000005.1"/>
</dbReference>
<dbReference type="AlphaFoldDB" id="A0A8J2XYJ4"/>
<evidence type="ECO:0000259" key="1">
    <source>
        <dbReference type="Pfam" id="PF12697"/>
    </source>
</evidence>
<dbReference type="PANTHER" id="PTHR43798">
    <property type="entry name" value="MONOACYLGLYCEROL LIPASE"/>
    <property type="match status" value="1"/>
</dbReference>
<dbReference type="GO" id="GO:0016020">
    <property type="term" value="C:membrane"/>
    <property type="evidence" value="ECO:0007669"/>
    <property type="project" value="TreeGrafter"/>
</dbReference>
<dbReference type="Proteomes" id="UP000620266">
    <property type="component" value="Unassembled WGS sequence"/>
</dbReference>